<sequence length="532" mass="54932">MGDEGKRRGMFDGVKRALWSDPAKRAMTEAMPIVDDAMAQRVIDLAMRVSEVMLSVGAPAKEVVLAALRISRAYGLKSVHVDVTYNSVTVSDHRNGTGSPITVMQVVRSSAPDHRKLQRLQQLVTDIEDGMPLNDAVGAFHAIRRTPFMYRAGVVVLVQALLAVSVALMFGASWVMLLAVLIAGFGVAIARLGLAHLRVPAFFSQVLGGVVLVSITAFIAWLGNAGIEPFVDVRSGLVVSAGIVLMLAGLAVVGAAQDAIDGFSLTAGGRILDLTVLTMGVVVGILIGLEAASHFGFGLVVPTEAMQLGSLAQQIAGATLVAVSVAIMNGGGMRIVLVSAGLGAIAWIVQDILVGPAGLPASAAVFGGALLASFIGSLVSDRLHVPSVAVTTAAIVPMVPGAVLFRGLLGVMGAGDDVSGFMAAFDSLWTAAMIAIALAAGATLGLFMGSPLRARIGGKRVALRSKPRVLAGAGTAAFEVVPSYIDEQTRPVTSADVISTLPIAAADQTPTVADTDDPHPLTKPYDPEEDER</sequence>
<name>A0ABS4ZHU0_9MICO</name>
<evidence type="ECO:0000313" key="12">
    <source>
        <dbReference type="Proteomes" id="UP001519362"/>
    </source>
</evidence>
<keyword evidence="3 8" id="KW-0812">Transmembrane</keyword>
<evidence type="ECO:0000256" key="7">
    <source>
        <dbReference type="SAM" id="MobiDB-lite"/>
    </source>
</evidence>
<gene>
    <name evidence="11" type="ORF">JOF34_001428</name>
</gene>
<evidence type="ECO:0000256" key="4">
    <source>
        <dbReference type="ARBA" id="ARBA00022989"/>
    </source>
</evidence>
<comment type="caution">
    <text evidence="11">The sequence shown here is derived from an EMBL/GenBank/DDBJ whole genome shotgun (WGS) entry which is preliminary data.</text>
</comment>
<feature type="transmembrane region" description="Helical" evidence="8">
    <location>
        <begin position="201"/>
        <end position="223"/>
    </location>
</feature>
<feature type="transmembrane region" description="Helical" evidence="8">
    <location>
        <begin position="174"/>
        <end position="194"/>
    </location>
</feature>
<dbReference type="Pfam" id="PF12821">
    <property type="entry name" value="ThrE_2"/>
    <property type="match status" value="1"/>
</dbReference>
<feature type="domain" description="Threonine/serine exporter-like N-terminal" evidence="9">
    <location>
        <begin position="44"/>
        <end position="290"/>
    </location>
</feature>
<dbReference type="InterPro" id="IPR024528">
    <property type="entry name" value="ThrE_2"/>
</dbReference>
<evidence type="ECO:0000313" key="11">
    <source>
        <dbReference type="EMBL" id="MBP2436842.1"/>
    </source>
</evidence>
<feature type="transmembrane region" description="Helical" evidence="8">
    <location>
        <begin position="235"/>
        <end position="256"/>
    </location>
</feature>
<organism evidence="11 12">
    <name type="scientific">Microbacterium amylolyticum</name>
    <dbReference type="NCBI Taxonomy" id="936337"/>
    <lineage>
        <taxon>Bacteria</taxon>
        <taxon>Bacillati</taxon>
        <taxon>Actinomycetota</taxon>
        <taxon>Actinomycetes</taxon>
        <taxon>Micrococcales</taxon>
        <taxon>Microbacteriaceae</taxon>
        <taxon>Microbacterium</taxon>
    </lineage>
</organism>
<keyword evidence="4 8" id="KW-1133">Transmembrane helix</keyword>
<dbReference type="InterPro" id="IPR050539">
    <property type="entry name" value="ThrE_Dicarb/AminoAcid_Exp"/>
</dbReference>
<evidence type="ECO:0000256" key="5">
    <source>
        <dbReference type="ARBA" id="ARBA00023136"/>
    </source>
</evidence>
<protein>
    <submittedName>
        <fullName evidence="11">Uncharacterized membrane protein YjjP (DUF1212 family)</fullName>
    </submittedName>
</protein>
<feature type="transmembrane region" description="Helical" evidence="8">
    <location>
        <begin position="335"/>
        <end position="353"/>
    </location>
</feature>
<evidence type="ECO:0000256" key="8">
    <source>
        <dbReference type="SAM" id="Phobius"/>
    </source>
</evidence>
<proteinExistence type="inferred from homology"/>
<keyword evidence="5 8" id="KW-0472">Membrane</keyword>
<feature type="transmembrane region" description="Helical" evidence="8">
    <location>
        <begin position="148"/>
        <end position="168"/>
    </location>
</feature>
<accession>A0ABS4ZHU0</accession>
<evidence type="ECO:0000256" key="1">
    <source>
        <dbReference type="ARBA" id="ARBA00004651"/>
    </source>
</evidence>
<feature type="transmembrane region" description="Helical" evidence="8">
    <location>
        <begin position="387"/>
        <end position="408"/>
    </location>
</feature>
<dbReference type="Proteomes" id="UP001519362">
    <property type="component" value="Unassembled WGS sequence"/>
</dbReference>
<evidence type="ECO:0000259" key="10">
    <source>
        <dbReference type="Pfam" id="PF12821"/>
    </source>
</evidence>
<evidence type="ECO:0000256" key="6">
    <source>
        <dbReference type="ARBA" id="ARBA00034125"/>
    </source>
</evidence>
<evidence type="ECO:0000259" key="9">
    <source>
        <dbReference type="Pfam" id="PF06738"/>
    </source>
</evidence>
<feature type="transmembrane region" description="Helical" evidence="8">
    <location>
        <begin position="359"/>
        <end position="380"/>
    </location>
</feature>
<comment type="subcellular location">
    <subcellularLocation>
        <location evidence="1">Cell membrane</location>
        <topology evidence="1">Multi-pass membrane protein</topology>
    </subcellularLocation>
</comment>
<dbReference type="PANTHER" id="PTHR34390">
    <property type="entry name" value="UPF0442 PROTEIN YJJB-RELATED"/>
    <property type="match status" value="1"/>
</dbReference>
<dbReference type="EMBL" id="JAGIOL010000001">
    <property type="protein sequence ID" value="MBP2436842.1"/>
    <property type="molecule type" value="Genomic_DNA"/>
</dbReference>
<comment type="similarity">
    <text evidence="6">Belongs to the ThrE exporter (TC 2.A.79) family.</text>
</comment>
<feature type="transmembrane region" description="Helical" evidence="8">
    <location>
        <begin position="276"/>
        <end position="299"/>
    </location>
</feature>
<feature type="region of interest" description="Disordered" evidence="7">
    <location>
        <begin position="506"/>
        <end position="532"/>
    </location>
</feature>
<dbReference type="InterPro" id="IPR010619">
    <property type="entry name" value="ThrE-like_N"/>
</dbReference>
<feature type="transmembrane region" description="Helical" evidence="8">
    <location>
        <begin position="428"/>
        <end position="449"/>
    </location>
</feature>
<feature type="domain" description="Threonine/Serine exporter ThrE" evidence="10">
    <location>
        <begin position="315"/>
        <end position="445"/>
    </location>
</feature>
<evidence type="ECO:0000256" key="3">
    <source>
        <dbReference type="ARBA" id="ARBA00022692"/>
    </source>
</evidence>
<dbReference type="Pfam" id="PF06738">
    <property type="entry name" value="ThrE"/>
    <property type="match status" value="1"/>
</dbReference>
<keyword evidence="2" id="KW-1003">Cell membrane</keyword>
<dbReference type="RefSeq" id="WP_241244920.1">
    <property type="nucleotide sequence ID" value="NZ_CP049253.1"/>
</dbReference>
<evidence type="ECO:0000256" key="2">
    <source>
        <dbReference type="ARBA" id="ARBA00022475"/>
    </source>
</evidence>
<dbReference type="PANTHER" id="PTHR34390:SF2">
    <property type="entry name" value="SUCCINATE TRANSPORTER SUBUNIT YJJP-RELATED"/>
    <property type="match status" value="1"/>
</dbReference>
<feature type="transmembrane region" description="Helical" evidence="8">
    <location>
        <begin position="311"/>
        <end position="328"/>
    </location>
</feature>
<keyword evidence="12" id="KW-1185">Reference proteome</keyword>
<reference evidence="11 12" key="1">
    <citation type="submission" date="2021-03" db="EMBL/GenBank/DDBJ databases">
        <title>Sequencing the genomes of 1000 actinobacteria strains.</title>
        <authorList>
            <person name="Klenk H.-P."/>
        </authorList>
    </citation>
    <scope>NUCLEOTIDE SEQUENCE [LARGE SCALE GENOMIC DNA]</scope>
    <source>
        <strain evidence="11 12">DSM 24221</strain>
    </source>
</reference>